<dbReference type="GO" id="GO:0016020">
    <property type="term" value="C:membrane"/>
    <property type="evidence" value="ECO:0007669"/>
    <property type="project" value="UniProtKB-SubCell"/>
</dbReference>
<dbReference type="EMBL" id="QUQM01000008">
    <property type="protein sequence ID" value="KAA8642576.1"/>
    <property type="molecule type" value="Genomic_DNA"/>
</dbReference>
<comment type="subcellular location">
    <subcellularLocation>
        <location evidence="1">Membrane</location>
        <topology evidence="1">Multi-pass membrane protein</topology>
    </subcellularLocation>
</comment>
<feature type="transmembrane region" description="Helical" evidence="7">
    <location>
        <begin position="371"/>
        <end position="399"/>
    </location>
</feature>
<organism evidence="9 10">
    <name type="scientific">Aspergillus tanneri</name>
    <dbReference type="NCBI Taxonomy" id="1220188"/>
    <lineage>
        <taxon>Eukaryota</taxon>
        <taxon>Fungi</taxon>
        <taxon>Dikarya</taxon>
        <taxon>Ascomycota</taxon>
        <taxon>Pezizomycotina</taxon>
        <taxon>Eurotiomycetes</taxon>
        <taxon>Eurotiomycetidae</taxon>
        <taxon>Eurotiales</taxon>
        <taxon>Aspergillaceae</taxon>
        <taxon>Aspergillus</taxon>
        <taxon>Aspergillus subgen. Circumdati</taxon>
    </lineage>
</organism>
<evidence type="ECO:0000256" key="5">
    <source>
        <dbReference type="ARBA" id="ARBA00023136"/>
    </source>
</evidence>
<protein>
    <recommendedName>
        <fullName evidence="8">C2H2-type domain-containing protein</fullName>
    </recommendedName>
</protein>
<name>A0A5M9MA78_9EURO</name>
<feature type="transmembrane region" description="Helical" evidence="7">
    <location>
        <begin position="485"/>
        <end position="503"/>
    </location>
</feature>
<feature type="domain" description="C2H2-type" evidence="8">
    <location>
        <begin position="1140"/>
        <end position="1165"/>
    </location>
</feature>
<evidence type="ECO:0000259" key="8">
    <source>
        <dbReference type="SMART" id="SM00355"/>
    </source>
</evidence>
<dbReference type="OrthoDB" id="4485682at2759"/>
<feature type="transmembrane region" description="Helical" evidence="7">
    <location>
        <begin position="125"/>
        <end position="150"/>
    </location>
</feature>
<dbReference type="Gene3D" id="1.20.1740.10">
    <property type="entry name" value="Amino acid/polyamine transporter I"/>
    <property type="match status" value="1"/>
</dbReference>
<feature type="region of interest" description="Disordered" evidence="6">
    <location>
        <begin position="1"/>
        <end position="30"/>
    </location>
</feature>
<feature type="transmembrane region" description="Helical" evidence="7">
    <location>
        <begin position="278"/>
        <end position="300"/>
    </location>
</feature>
<feature type="compositionally biased region" description="Polar residues" evidence="6">
    <location>
        <begin position="1"/>
        <end position="11"/>
    </location>
</feature>
<dbReference type="InterPro" id="IPR013087">
    <property type="entry name" value="Znf_C2H2_type"/>
</dbReference>
<dbReference type="PANTHER" id="PTHR45649">
    <property type="entry name" value="AMINO-ACID PERMEASE BAT1"/>
    <property type="match status" value="1"/>
</dbReference>
<evidence type="ECO:0000313" key="9">
    <source>
        <dbReference type="EMBL" id="KAA8642576.1"/>
    </source>
</evidence>
<dbReference type="PANTHER" id="PTHR45649:SF2">
    <property type="entry name" value="ACID PERMEASE, PUTATIVE-RELATED"/>
    <property type="match status" value="1"/>
</dbReference>
<feature type="transmembrane region" description="Helical" evidence="7">
    <location>
        <begin position="80"/>
        <end position="104"/>
    </location>
</feature>
<evidence type="ECO:0000256" key="3">
    <source>
        <dbReference type="ARBA" id="ARBA00022692"/>
    </source>
</evidence>
<dbReference type="RefSeq" id="XP_033421938.1">
    <property type="nucleotide sequence ID" value="XM_033576083.1"/>
</dbReference>
<feature type="transmembrane region" description="Helical" evidence="7">
    <location>
        <begin position="170"/>
        <end position="189"/>
    </location>
</feature>
<keyword evidence="5 7" id="KW-0472">Membrane</keyword>
<feature type="transmembrane region" description="Helical" evidence="7">
    <location>
        <begin position="46"/>
        <end position="68"/>
    </location>
</feature>
<comment type="caution">
    <text evidence="9">The sequence shown here is derived from an EMBL/GenBank/DDBJ whole genome shotgun (WGS) entry which is preliminary data.</text>
</comment>
<feature type="transmembrane region" description="Helical" evidence="7">
    <location>
        <begin position="405"/>
        <end position="431"/>
    </location>
</feature>
<dbReference type="VEuPathDB" id="FungiDB:EYZ11_012706"/>
<feature type="transmembrane region" description="Helical" evidence="7">
    <location>
        <begin position="452"/>
        <end position="473"/>
    </location>
</feature>
<keyword evidence="4 7" id="KW-1133">Transmembrane helix</keyword>
<proteinExistence type="predicted"/>
<dbReference type="Proteomes" id="UP000324241">
    <property type="component" value="Unassembled WGS sequence"/>
</dbReference>
<evidence type="ECO:0000256" key="2">
    <source>
        <dbReference type="ARBA" id="ARBA00022448"/>
    </source>
</evidence>
<evidence type="ECO:0000256" key="6">
    <source>
        <dbReference type="SAM" id="MobiDB-lite"/>
    </source>
</evidence>
<evidence type="ECO:0000313" key="10">
    <source>
        <dbReference type="Proteomes" id="UP000324241"/>
    </source>
</evidence>
<dbReference type="InterPro" id="IPR021842">
    <property type="entry name" value="DUF3435"/>
</dbReference>
<dbReference type="Pfam" id="PF13520">
    <property type="entry name" value="AA_permease_2"/>
    <property type="match status" value="1"/>
</dbReference>
<dbReference type="AlphaFoldDB" id="A0A5M9MA78"/>
<evidence type="ECO:0000256" key="7">
    <source>
        <dbReference type="SAM" id="Phobius"/>
    </source>
</evidence>
<evidence type="ECO:0000256" key="1">
    <source>
        <dbReference type="ARBA" id="ARBA00004141"/>
    </source>
</evidence>
<gene>
    <name evidence="9" type="ORF">ATNIH1004_011521</name>
</gene>
<accession>A0A5M9MA78</accession>
<feature type="transmembrane region" description="Helical" evidence="7">
    <location>
        <begin position="330"/>
        <end position="351"/>
    </location>
</feature>
<evidence type="ECO:0000256" key="4">
    <source>
        <dbReference type="ARBA" id="ARBA00022989"/>
    </source>
</evidence>
<keyword evidence="2" id="KW-0813">Transport</keyword>
<dbReference type="Pfam" id="PF11917">
    <property type="entry name" value="DUF3435"/>
    <property type="match status" value="1"/>
</dbReference>
<dbReference type="GO" id="GO:0022857">
    <property type="term" value="F:transmembrane transporter activity"/>
    <property type="evidence" value="ECO:0007669"/>
    <property type="project" value="InterPro"/>
</dbReference>
<dbReference type="SMART" id="SM00355">
    <property type="entry name" value="ZnF_C2H2"/>
    <property type="match status" value="2"/>
</dbReference>
<feature type="transmembrane region" description="Helical" evidence="7">
    <location>
        <begin position="196"/>
        <end position="218"/>
    </location>
</feature>
<keyword evidence="3 7" id="KW-0812">Transmembrane</keyword>
<sequence length="1169" mass="132692">MWSDKTQSVAYTSPDDAVSARGGTSQDKRDMWRVGRDQELNRNFRFLSVLGFSAVLMCTWEAVLFGSSYGLTNGGKGGMIYTYLGGLAGFSFVILSMAEMASMAPTSGGQYHWVSEFAPPSCQCILSYLTGWVCVLGWHTGIAGCSYTVANMMVGVIAINYPDSYVYQPWHVTLLVIVVALVALLFNTLLAQKLPLIEGIILIVHCFGFFGILIPLWVLSPTTPASDVFGSIEDRGGWDNNGLSCLVGLVGPIYALIGPDSAVHMSEEIRDASRVLPLGMIWTLILNGSTGFIMIVTFAFCIGDIDKVMESQTGFAFIQVFLDSTGSVRAATGMTAVIMIMQFCAAISNVATTSRQVYAFARDKGLPFSSFFATINPTFTVPFNALCVSLLIVSLLALINIGSSVAFNAIMSLGTAALLSSYIISISCVRIRRWRGQPLPPTRWSMGKFSPFVDTVSILVLAVVWTFSFFPLTREVDVQSMNWSIAIYGGVTIVSLGYYFTYARKVYKGPVTRLCVAFGSETVAFPRFKIKYDDSTEKSLQRIKQNFIQFTSQLQPPDYEHWLKNVTLRLIEGFLRWYLENHKVEAQSGFLVFARYWRMVWCRDTDSLFPYQLRRQMTYLVCTTLTDEYELDLEGRTQPPVNIDDLLYSTYHLMAVSKVYFPTVRCRHQHSTLRKMMTSTSARPGTLVESAGYMRSNDALKWKDIELYMVKHPEDPTCRTLLMRATHRLNKGKRNKGVPPVYTYTERNDNLGLCVIQDILEYAFLDNAFASERIKEPRDIWLYTDVPAHRLSTPIHFKKSVQDIPIFRRAVRDSEGKWTTHPTLPYQYDRAREYEVSTSRSAGFKTLGSLYKYRKGAASNLRHLDEHSRNIIMGHKRSATFAYYVQVQDDTQSAFMETPARESLLKLATNAGLTRDASVPQELSDQRKQELEKDLDLIKLKRKRDMIRAEVIALYHQLHKGRGTELHTEFKKAQNKVISARKKLHKAAKEEQHQDFFENVGNHIIEGNYQAKPVTFEPDTSQVVPERKALADLEFKNRDVDKVNDAELVEDRIRSLEMRLALHRLEVPRALQKRIRFDEPLSKSSQDTIPLKSESGLECPVCLGRSDIHPKAKKYTYARKDTLQRHFKTHQLRQKFPNGRICDYPGCEVVLYSLPTYKFHQNKVHNIWL</sequence>
<feature type="domain" description="C2H2-type" evidence="8">
    <location>
        <begin position="1097"/>
        <end position="1130"/>
    </location>
</feature>
<dbReference type="VEuPathDB" id="FungiDB:EYZ11_012707"/>
<dbReference type="GeneID" id="54334222"/>
<dbReference type="InterPro" id="IPR002293">
    <property type="entry name" value="AA/rel_permease1"/>
</dbReference>
<reference evidence="9 10" key="1">
    <citation type="submission" date="2019-08" db="EMBL/GenBank/DDBJ databases">
        <title>The genome sequence of a newly discovered highly antifungal drug resistant Aspergillus species, Aspergillus tanneri NIH 1004.</title>
        <authorList>
            <person name="Mounaud S."/>
            <person name="Singh I."/>
            <person name="Joardar V."/>
            <person name="Pakala S."/>
            <person name="Pakala S."/>
            <person name="Venepally P."/>
            <person name="Chung J.K."/>
            <person name="Losada L."/>
            <person name="Nierman W.C."/>
        </authorList>
    </citation>
    <scope>NUCLEOTIDE SEQUENCE [LARGE SCALE GENOMIC DNA]</scope>
    <source>
        <strain evidence="9 10">NIH1004</strain>
    </source>
</reference>